<dbReference type="KEGG" id="uth:DKZ56_04060"/>
<dbReference type="Pfam" id="PF00581">
    <property type="entry name" value="Rhodanese"/>
    <property type="match status" value="1"/>
</dbReference>
<dbReference type="SUPFAM" id="SSF52821">
    <property type="entry name" value="Rhodanese/Cell cycle control phosphatase"/>
    <property type="match status" value="1"/>
</dbReference>
<dbReference type="InterPro" id="IPR001763">
    <property type="entry name" value="Rhodanese-like_dom"/>
</dbReference>
<dbReference type="SMART" id="SM00450">
    <property type="entry name" value="RHOD"/>
    <property type="match status" value="1"/>
</dbReference>
<name>A0A4V1A2V8_9BACL</name>
<feature type="domain" description="Rhodanese" evidence="1">
    <location>
        <begin position="17"/>
        <end position="111"/>
    </location>
</feature>
<dbReference type="InterPro" id="IPR036873">
    <property type="entry name" value="Rhodanese-like_dom_sf"/>
</dbReference>
<dbReference type="RefSeq" id="WP_208651473.1">
    <property type="nucleotide sequence ID" value="NZ_CP036528.1"/>
</dbReference>
<dbReference type="EMBL" id="CP036528">
    <property type="protein sequence ID" value="QBK25100.1"/>
    <property type="molecule type" value="Genomic_DNA"/>
</dbReference>
<dbReference type="Gene3D" id="3.40.250.10">
    <property type="entry name" value="Rhodanese-like domain"/>
    <property type="match status" value="1"/>
</dbReference>
<accession>A0A4V1A2V8</accession>
<dbReference type="InterPro" id="IPR050229">
    <property type="entry name" value="GlpE_sulfurtransferase"/>
</dbReference>
<evidence type="ECO:0000313" key="3">
    <source>
        <dbReference type="Proteomes" id="UP000291151"/>
    </source>
</evidence>
<protein>
    <submittedName>
        <fullName evidence="2">Rhodanese-like domain-containing protein</fullName>
    </submittedName>
</protein>
<reference evidence="2 3" key="1">
    <citation type="submission" date="2019-02" db="EMBL/GenBank/DDBJ databases">
        <title>Ureibacillus thermophilus.</title>
        <authorList>
            <person name="Sunny J.S."/>
            <person name="Natarajan A."/>
            <person name="Saleena L.M."/>
        </authorList>
    </citation>
    <scope>NUCLEOTIDE SEQUENCE [LARGE SCALE GENOMIC DNA]</scope>
    <source>
        <strain evidence="2 3">LM102</strain>
    </source>
</reference>
<gene>
    <name evidence="2" type="ORF">DKZ56_04060</name>
</gene>
<evidence type="ECO:0000259" key="1">
    <source>
        <dbReference type="PROSITE" id="PS50206"/>
    </source>
</evidence>
<evidence type="ECO:0000313" key="2">
    <source>
        <dbReference type="EMBL" id="QBK25100.1"/>
    </source>
</evidence>
<sequence>MPLKKITPEQLMQKMQQKEQVVILDVRDKEKYNNFHIEGDNIQSLNIHKSKIFEMDKEISALPKRTEIIVTCTTGNSTTKCATILSELNYDVAVLEGGLTAWKELNIGKKNNL</sequence>
<dbReference type="CDD" id="cd00158">
    <property type="entry name" value="RHOD"/>
    <property type="match status" value="1"/>
</dbReference>
<dbReference type="PROSITE" id="PS50206">
    <property type="entry name" value="RHODANESE_3"/>
    <property type="match status" value="1"/>
</dbReference>
<keyword evidence="3" id="KW-1185">Reference proteome</keyword>
<organism evidence="2 3">
    <name type="scientific">Ureibacillus thermophilus</name>
    <dbReference type="NCBI Taxonomy" id="367743"/>
    <lineage>
        <taxon>Bacteria</taxon>
        <taxon>Bacillati</taxon>
        <taxon>Bacillota</taxon>
        <taxon>Bacilli</taxon>
        <taxon>Bacillales</taxon>
        <taxon>Caryophanaceae</taxon>
        <taxon>Ureibacillus</taxon>
    </lineage>
</organism>
<dbReference type="PANTHER" id="PTHR43031">
    <property type="entry name" value="FAD-DEPENDENT OXIDOREDUCTASE"/>
    <property type="match status" value="1"/>
</dbReference>
<dbReference type="PANTHER" id="PTHR43031:SF1">
    <property type="entry name" value="PYRIDINE NUCLEOTIDE-DISULPHIDE OXIDOREDUCTASE"/>
    <property type="match status" value="1"/>
</dbReference>
<proteinExistence type="predicted"/>
<dbReference type="AlphaFoldDB" id="A0A4V1A2V8"/>
<dbReference type="Proteomes" id="UP000291151">
    <property type="component" value="Chromosome"/>
</dbReference>